<comment type="caution">
    <text evidence="2">The sequence shown here is derived from an EMBL/GenBank/DDBJ whole genome shotgun (WGS) entry which is preliminary data.</text>
</comment>
<reference evidence="2" key="2">
    <citation type="journal article" date="2021" name="Data Brief">
        <title>Draft genome sequence data of the facultative, thermophilic, xylanolytic bacterium Paenibacillus sp. strain DA-C8.</title>
        <authorList>
            <person name="Chhe C."/>
            <person name="Uke A."/>
            <person name="Baramee S."/>
            <person name="Ungkulpasvich U."/>
            <person name="Tachaapaikoon C."/>
            <person name="Pason P."/>
            <person name="Waeonukul R."/>
            <person name="Ratanakhanokchai K."/>
            <person name="Kosugi A."/>
        </authorList>
    </citation>
    <scope>NUCLEOTIDE SEQUENCE</scope>
    <source>
        <strain evidence="2">DA-C8</strain>
    </source>
</reference>
<reference evidence="2" key="1">
    <citation type="submission" date="2020-08" db="EMBL/GenBank/DDBJ databases">
        <authorList>
            <person name="Uke A."/>
            <person name="Chhe C."/>
            <person name="Baramee S."/>
            <person name="Kosugi A."/>
        </authorList>
    </citation>
    <scope>NUCLEOTIDE SEQUENCE</scope>
    <source>
        <strain evidence="2">DA-C8</strain>
    </source>
</reference>
<dbReference type="NCBIfam" id="TIGR02855">
    <property type="entry name" value="spore_yabG"/>
    <property type="match status" value="1"/>
</dbReference>
<dbReference type="EMBL" id="BMAQ01000019">
    <property type="protein sequence ID" value="GFR38400.1"/>
    <property type="molecule type" value="Genomic_DNA"/>
</dbReference>
<dbReference type="AlphaFoldDB" id="A0A916QD90"/>
<dbReference type="InterPro" id="IPR008764">
    <property type="entry name" value="Peptidase_U57"/>
</dbReference>
<evidence type="ECO:0000256" key="1">
    <source>
        <dbReference type="SAM" id="MobiDB-lite"/>
    </source>
</evidence>
<evidence type="ECO:0000313" key="2">
    <source>
        <dbReference type="EMBL" id="GFR38400.1"/>
    </source>
</evidence>
<evidence type="ECO:0000313" key="3">
    <source>
        <dbReference type="Proteomes" id="UP000654993"/>
    </source>
</evidence>
<keyword evidence="3" id="KW-1185">Reference proteome</keyword>
<organism evidence="2 3">
    <name type="scientific">Insulibacter thermoxylanivorax</name>
    <dbReference type="NCBI Taxonomy" id="2749268"/>
    <lineage>
        <taxon>Bacteria</taxon>
        <taxon>Bacillati</taxon>
        <taxon>Bacillota</taxon>
        <taxon>Bacilli</taxon>
        <taxon>Bacillales</taxon>
        <taxon>Paenibacillaceae</taxon>
        <taxon>Insulibacter</taxon>
    </lineage>
</organism>
<feature type="region of interest" description="Disordered" evidence="1">
    <location>
        <begin position="263"/>
        <end position="285"/>
    </location>
</feature>
<dbReference type="Proteomes" id="UP000654993">
    <property type="component" value="Unassembled WGS sequence"/>
</dbReference>
<accession>A0A916QD90</accession>
<protein>
    <submittedName>
        <fullName evidence="2">Sporulation peptidase YabG</fullName>
    </submittedName>
</protein>
<gene>
    <name evidence="2" type="ORF">PRECH8_16960</name>
</gene>
<name>A0A916QD90_9BACL</name>
<sequence length="285" mass="32075">MKQGDIVVRKSYGEDIQFRIETIKGNLAVLRGLEVRLLADAPLSDLLPAPVTEEEIYRSWDAAAEQRTNELLRYVEAARMQELKRDAGEEEDSQRLDETFELPGKVLHLDGDLSYMRKCMQVYGRLKVPAEGHYVPEAEMADFLQYILPHSRPDIVVITGHDGLDKHYVNKHDLSSYRNSHNFVKAVQVVRRYERNKDALAVIAGACQSHFEALLQAGANFASSPARILIHALDPVHVAVKMAYTSIRDTVKVREVLRQTQSGTRGMGGFETRGSYRVGTPKVEG</sequence>
<dbReference type="Pfam" id="PF05582">
    <property type="entry name" value="Peptidase_U57"/>
    <property type="match status" value="1"/>
</dbReference>
<dbReference type="RefSeq" id="WP_200966652.1">
    <property type="nucleotide sequence ID" value="NZ_BMAQ01000019.1"/>
</dbReference>
<proteinExistence type="predicted"/>
<dbReference type="PIRSF" id="PIRSF011575">
    <property type="entry name" value="YabG"/>
    <property type="match status" value="1"/>
</dbReference>